<reference evidence="1" key="1">
    <citation type="journal article" date="2020" name="Stud. Mycol.">
        <title>101 Dothideomycetes genomes: a test case for predicting lifestyles and emergence of pathogens.</title>
        <authorList>
            <person name="Haridas S."/>
            <person name="Albert R."/>
            <person name="Binder M."/>
            <person name="Bloem J."/>
            <person name="Labutti K."/>
            <person name="Salamov A."/>
            <person name="Andreopoulos B."/>
            <person name="Baker S."/>
            <person name="Barry K."/>
            <person name="Bills G."/>
            <person name="Bluhm B."/>
            <person name="Cannon C."/>
            <person name="Castanera R."/>
            <person name="Culley D."/>
            <person name="Daum C."/>
            <person name="Ezra D."/>
            <person name="Gonzalez J."/>
            <person name="Henrissat B."/>
            <person name="Kuo A."/>
            <person name="Liang C."/>
            <person name="Lipzen A."/>
            <person name="Lutzoni F."/>
            <person name="Magnuson J."/>
            <person name="Mondo S."/>
            <person name="Nolan M."/>
            <person name="Ohm R."/>
            <person name="Pangilinan J."/>
            <person name="Park H.-J."/>
            <person name="Ramirez L."/>
            <person name="Alfaro M."/>
            <person name="Sun H."/>
            <person name="Tritt A."/>
            <person name="Yoshinaga Y."/>
            <person name="Zwiers L.-H."/>
            <person name="Turgeon B."/>
            <person name="Goodwin S."/>
            <person name="Spatafora J."/>
            <person name="Crous P."/>
            <person name="Grigoriev I."/>
        </authorList>
    </citation>
    <scope>NUCLEOTIDE SEQUENCE</scope>
    <source>
        <strain evidence="1">CBS 207.26</strain>
    </source>
</reference>
<proteinExistence type="predicted"/>
<dbReference type="AlphaFoldDB" id="A0A6A6EIX6"/>
<sequence>MNSNLGSGRAGSIDHVFDILTAYDHPFIVVGVSAHRWMGCAAQIISDEGFDMVLRNNELDAIAADLVKTGHWTVHHEGPKSFPTGPYANLNYDVDVVLERTDVEHGSNEYRCLRLWYEKTYRINVDQCLTVEVPDVYPWVTILFEEKYHLAIYRDDGWWYGPHLHCDSKAPNFPSNSRTSNLFPPHLPRGKSPSNSHPILIPSIPAYLDALIYHNTQYKDSKPRLSFLPHQRLPLLLELEGNNNRFMDYYLQHYKRKPRYILPKGSTDGKLILVKEWDPVTYPDYLGKQQSNILKSL</sequence>
<accession>A0A6A6EIX6</accession>
<dbReference type="Proteomes" id="UP000800200">
    <property type="component" value="Unassembled WGS sequence"/>
</dbReference>
<evidence type="ECO:0000313" key="2">
    <source>
        <dbReference type="Proteomes" id="UP000800200"/>
    </source>
</evidence>
<dbReference type="OrthoDB" id="2959714at2759"/>
<name>A0A6A6EIX6_9PEZI</name>
<evidence type="ECO:0000313" key="1">
    <source>
        <dbReference type="EMBL" id="KAF2189856.1"/>
    </source>
</evidence>
<gene>
    <name evidence="1" type="ORF">K469DRAFT_723733</name>
</gene>
<keyword evidence="2" id="KW-1185">Reference proteome</keyword>
<organism evidence="1 2">
    <name type="scientific">Zopfia rhizophila CBS 207.26</name>
    <dbReference type="NCBI Taxonomy" id="1314779"/>
    <lineage>
        <taxon>Eukaryota</taxon>
        <taxon>Fungi</taxon>
        <taxon>Dikarya</taxon>
        <taxon>Ascomycota</taxon>
        <taxon>Pezizomycotina</taxon>
        <taxon>Dothideomycetes</taxon>
        <taxon>Dothideomycetes incertae sedis</taxon>
        <taxon>Zopfiaceae</taxon>
        <taxon>Zopfia</taxon>
    </lineage>
</organism>
<protein>
    <submittedName>
        <fullName evidence="1">Uncharacterized protein</fullName>
    </submittedName>
</protein>
<dbReference type="EMBL" id="ML994620">
    <property type="protein sequence ID" value="KAF2189856.1"/>
    <property type="molecule type" value="Genomic_DNA"/>
</dbReference>